<evidence type="ECO:0008006" key="3">
    <source>
        <dbReference type="Google" id="ProtNLM"/>
    </source>
</evidence>
<dbReference type="Proteomes" id="UP000620147">
    <property type="component" value="Unassembled WGS sequence"/>
</dbReference>
<protein>
    <recommendedName>
        <fullName evidence="3">Type II secretion system protein</fullName>
    </recommendedName>
</protein>
<evidence type="ECO:0000313" key="2">
    <source>
        <dbReference type="Proteomes" id="UP000620147"/>
    </source>
</evidence>
<reference evidence="1 2" key="1">
    <citation type="submission" date="2020-06" db="EMBL/GenBank/DDBJ databases">
        <title>Characterization of fructooligosaccharide metabolism and fructooligosaccharide-degrading enzymes in human commensal butyrate producers.</title>
        <authorList>
            <person name="Tanno H."/>
            <person name="Fujii T."/>
            <person name="Hirano K."/>
            <person name="Maeno S."/>
            <person name="Tonozuka T."/>
            <person name="Sakamoto M."/>
            <person name="Ohkuma M."/>
            <person name="Tochio T."/>
            <person name="Endo A."/>
        </authorList>
    </citation>
    <scope>NUCLEOTIDE SEQUENCE [LARGE SCALE GENOMIC DNA]</scope>
    <source>
        <strain evidence="1 2">JCM 31056</strain>
    </source>
</reference>
<proteinExistence type="predicted"/>
<gene>
    <name evidence="1" type="ORF">BUFA31_04250</name>
</gene>
<name>A0ABQ1DX07_9FIRM</name>
<sequence>MKRIRSILRGRGGMTLVELVVGAGLLCLVIGVFSASLRPAAEVSRRTQELNSAELIADDLLETVRSKVETATDYIKCYDSGTDVTNKTGSSEGSAIEFGYETEQGYNAAELLTADGCGPTKIVIADKDSGEQPRVEKGYLVERYYKDGYSQDADGNPIARAMTKTYAEGFYMGLRAGLHFKIDEAKHTVTATVTIYRDKDLTDKIYSDSLIIDLRYDIPVKTEVTATKKPA</sequence>
<organism evidence="1 2">
    <name type="scientific">Butyricicoccus faecihominis</name>
    <dbReference type="NCBI Taxonomy" id="1712515"/>
    <lineage>
        <taxon>Bacteria</taxon>
        <taxon>Bacillati</taxon>
        <taxon>Bacillota</taxon>
        <taxon>Clostridia</taxon>
        <taxon>Eubacteriales</taxon>
        <taxon>Butyricicoccaceae</taxon>
        <taxon>Butyricicoccus</taxon>
    </lineage>
</organism>
<evidence type="ECO:0000313" key="1">
    <source>
        <dbReference type="EMBL" id="GFO87261.1"/>
    </source>
</evidence>
<dbReference type="RefSeq" id="WP_188886510.1">
    <property type="nucleotide sequence ID" value="NZ_BLYJ01000003.1"/>
</dbReference>
<comment type="caution">
    <text evidence="1">The sequence shown here is derived from an EMBL/GenBank/DDBJ whole genome shotgun (WGS) entry which is preliminary data.</text>
</comment>
<keyword evidence="2" id="KW-1185">Reference proteome</keyword>
<dbReference type="EMBL" id="BLYJ01000003">
    <property type="protein sequence ID" value="GFO87261.1"/>
    <property type="molecule type" value="Genomic_DNA"/>
</dbReference>
<accession>A0ABQ1DX07</accession>